<keyword evidence="3" id="KW-0472">Membrane</keyword>
<dbReference type="EMBL" id="AY539894">
    <property type="protein sequence ID" value="AAS66234.1"/>
    <property type="molecule type" value="mRNA"/>
</dbReference>
<feature type="transmembrane region" description="Helical" evidence="3">
    <location>
        <begin position="1017"/>
        <end position="1037"/>
    </location>
</feature>
<evidence type="ECO:0000256" key="1">
    <source>
        <dbReference type="ARBA" id="ARBA00012493"/>
    </source>
</evidence>
<dbReference type="PROSITE" id="PS50878">
    <property type="entry name" value="RT_POL"/>
    <property type="match status" value="1"/>
</dbReference>
<name>Q6QI65_RAT</name>
<proteinExistence type="evidence at transcript level"/>
<dbReference type="InterPro" id="IPR000477">
    <property type="entry name" value="RT_dom"/>
</dbReference>
<dbReference type="SUPFAM" id="SSF56672">
    <property type="entry name" value="DNA/RNA polymerases"/>
    <property type="match status" value="1"/>
</dbReference>
<dbReference type="EC" id="2.7.7.49" evidence="1"/>
<accession>Q6QI65</accession>
<dbReference type="InterPro" id="IPR043502">
    <property type="entry name" value="DNA/RNA_pol_sf"/>
</dbReference>
<dbReference type="PhylomeDB" id="Q6QI65"/>
<feature type="domain" description="Reverse transcriptase" evidence="4">
    <location>
        <begin position="195"/>
        <end position="470"/>
    </location>
</feature>
<keyword evidence="3" id="KW-0812">Transmembrane</keyword>
<feature type="compositionally biased region" description="Polar residues" evidence="2">
    <location>
        <begin position="1070"/>
        <end position="1090"/>
    </location>
</feature>
<keyword evidence="3" id="KW-1133">Transmembrane helix</keyword>
<feature type="compositionally biased region" description="Polar residues" evidence="2">
    <location>
        <begin position="1132"/>
        <end position="1142"/>
    </location>
</feature>
<dbReference type="AlphaFoldDB" id="Q6QI65"/>
<sequence length="1142" mass="132160">MVQQTRSEVISQWESQDERGKNYTFNFLLLQTGFSPNTVKKLLNSVDTGMEKQHEKRVVNDEIYIHRSCIFKPKMKLKDSQVFLDISSGSGGIGEDPRASGFRAVKCRDDTIRQNSFRDQCILCSTLYQMQRYQVSKLNQEQINQLNNPIPPKEIEAVIKGLPTKKSPGPDGFSAEFYQTFIEDLIPILSKLFHKIETDGPLPNSFYEATITLIPKPHKDTTKKENFRPISLMNIDAKILNKILANRIQEHIKTIIHHDQVGFIPGMQGWFNIRKTINVIHYINKLKEQNHMIISLDAEKAFDKIQHPFMIKVLERIGIQGPYLNIVKAIYSKPVANIKLNGEKLEAIPLKSGTRQGCPLSPYLFNIVLEVLARAIRQQKEIKGIQIGKEEVKISLFADDMIVYLSDPKSSTRELLKLINNFSKVAGYKINSNKSVAFLYTKEKQAEKEIRETTPFIIDPNNIKYLGVTLTKQVKDLYNKNFKTLRKEIEEDLRRWKDLPCSWIGRINIVKMAILPKAIYRFNAIPIKIPIQFFKELDRTICKFIWNNKKPRIAKAILNNKRTSGGITIPELKQYYRAIVIKTAWYWYRDRQIDQWNRIEDPEMNPHTYGHLIFDKGAKTIQWKKDSIFSKWCWFNWRSTCRRMQIDPCLSPCTKLKSKWIKDLHIKPDTLKLIEEKLGKHLEHMGTGKNFLNKTPMAYALRSRIDKWDLIKLQSFCKAKDTVVRTKRQPTDWEKIFTNPTTDRGLISKIYKELKKLDRRETNNPIKKWGSELNKQFTAEECRMAEKHLKKCSTSLVIREMQIKTTLRFHLTPVRMAKIKNSALFIIARKWKEPRCPSTEEWIQKMWYIYTMEYYSAIKNNESMKFVGKWLELENIILSELTQSQKDIHGGHLHILARVSSHGLWTVGNVWLTGGWESMTAPILGDDHGSDGTGECELQNVGAQYGTQDQVTPLQGAKTLHPPPWPPIKPAKRIEHNSRRATGKDQEEGSVKNCMEDDLLVNATLKFLTILNRKGRYLASCIAFIGRIMTFFFFFVFRLLHPQNPCENAGCDGFPVRVLEACGSMQISRRYPSSSEEPVSKNQDSKNAQAAENRRETFMGLDNDVAVDGSKSTENKSNNRQKELHQIRASGHQRQVTSWKAT</sequence>
<dbReference type="PANTHER" id="PTHR19446">
    <property type="entry name" value="REVERSE TRANSCRIPTASES"/>
    <property type="match status" value="1"/>
</dbReference>
<dbReference type="CDD" id="cd01650">
    <property type="entry name" value="RT_nLTR_like"/>
    <property type="match status" value="1"/>
</dbReference>
<evidence type="ECO:0000313" key="5">
    <source>
        <dbReference type="EMBL" id="AAS66234.1"/>
    </source>
</evidence>
<evidence type="ECO:0000256" key="2">
    <source>
        <dbReference type="SAM" id="MobiDB-lite"/>
    </source>
</evidence>
<feature type="region of interest" description="Disordered" evidence="2">
    <location>
        <begin position="1070"/>
        <end position="1142"/>
    </location>
</feature>
<protein>
    <recommendedName>
        <fullName evidence="1">RNA-directed DNA polymerase</fullName>
        <ecNumber evidence="1">2.7.7.49</ecNumber>
    </recommendedName>
</protein>
<organism evidence="5">
    <name type="scientific">Rattus norvegicus</name>
    <name type="common">Rat</name>
    <dbReference type="NCBI Taxonomy" id="10116"/>
    <lineage>
        <taxon>Eukaryota</taxon>
        <taxon>Metazoa</taxon>
        <taxon>Chordata</taxon>
        <taxon>Craniata</taxon>
        <taxon>Vertebrata</taxon>
        <taxon>Euteleostomi</taxon>
        <taxon>Mammalia</taxon>
        <taxon>Eutheria</taxon>
        <taxon>Euarchontoglires</taxon>
        <taxon>Glires</taxon>
        <taxon>Rodentia</taxon>
        <taxon>Myomorpha</taxon>
        <taxon>Muroidea</taxon>
        <taxon>Muridae</taxon>
        <taxon>Murinae</taxon>
        <taxon>Rattus</taxon>
    </lineage>
</organism>
<dbReference type="Pfam" id="PF00078">
    <property type="entry name" value="RVT_1"/>
    <property type="match status" value="1"/>
</dbReference>
<dbReference type="GO" id="GO:0003964">
    <property type="term" value="F:RNA-directed DNA polymerase activity"/>
    <property type="evidence" value="ECO:0007669"/>
    <property type="project" value="UniProtKB-EC"/>
</dbReference>
<reference evidence="5" key="1">
    <citation type="submission" date="2004-02" db="EMBL/GenBank/DDBJ databases">
        <title>Liver regeneration after PH.</title>
        <authorList>
            <person name="Xu C.S."/>
            <person name="Zhang L."/>
            <person name="Chang C.F."/>
            <person name="Han H.P."/>
            <person name="Wang G.P."/>
            <person name="Chai L.Q."/>
            <person name="Yuan J.Y."/>
            <person name="Yang K.J."/>
            <person name="Zhao L.F."/>
            <person name="Ma H."/>
            <person name="Wang L."/>
            <person name="Wang S.F."/>
            <person name="Xing X.K."/>
            <person name="Shen G.M."/>
            <person name="Shi J.B."/>
            <person name="Rahman S."/>
            <person name="Wang Q.N."/>
            <person name="Zhang J.B."/>
        </authorList>
    </citation>
    <scope>NUCLEOTIDE SEQUENCE</scope>
</reference>
<evidence type="ECO:0000259" key="4">
    <source>
        <dbReference type="PROSITE" id="PS50878"/>
    </source>
</evidence>
<evidence type="ECO:0000256" key="3">
    <source>
        <dbReference type="SAM" id="Phobius"/>
    </source>
</evidence>